<protein>
    <submittedName>
        <fullName evidence="1">Eukaryotic translation initiation factor isoform 4g-1</fullName>
    </submittedName>
</protein>
<proteinExistence type="predicted"/>
<name>A0ACC1X8T0_MELAZ</name>
<keyword evidence="1" id="KW-0648">Protein biosynthesis</keyword>
<comment type="caution">
    <text evidence="1">The sequence shown here is derived from an EMBL/GenBank/DDBJ whole genome shotgun (WGS) entry which is preliminary data.</text>
</comment>
<accession>A0ACC1X8T0</accession>
<organism evidence="1 2">
    <name type="scientific">Melia azedarach</name>
    <name type="common">Chinaberry tree</name>
    <dbReference type="NCBI Taxonomy" id="155640"/>
    <lineage>
        <taxon>Eukaryota</taxon>
        <taxon>Viridiplantae</taxon>
        <taxon>Streptophyta</taxon>
        <taxon>Embryophyta</taxon>
        <taxon>Tracheophyta</taxon>
        <taxon>Spermatophyta</taxon>
        <taxon>Magnoliopsida</taxon>
        <taxon>eudicotyledons</taxon>
        <taxon>Gunneridae</taxon>
        <taxon>Pentapetalae</taxon>
        <taxon>rosids</taxon>
        <taxon>malvids</taxon>
        <taxon>Sapindales</taxon>
        <taxon>Meliaceae</taxon>
        <taxon>Melia</taxon>
    </lineage>
</organism>
<keyword evidence="2" id="KW-1185">Reference proteome</keyword>
<gene>
    <name evidence="1" type="ORF">OWV82_017831</name>
</gene>
<sequence length="779" mass="85458">MQADQAVISLRPGGGGGSRGSRFFTPRFNSSSSSVSSDSQTLRPHGGLAPAFKTGDLRFEGRERVRYTRDQLLQLKEVAKLTEDILKIKQEIESEFDGEVQTMGGRADNNVQSQSQSRYSEPDNRDWRSRSPASGEEKSWEANRENKDLLRMPELSAREDQLNSQFGSAQISANQGVGPAPVLVKAEVPWSARRGTLSEKDRVVKTVKGILNKLTPEKFDVLKGQLIDSGITTPDILKSVISLIFDKAVLEPTFCPMYALLCSDLNEKLPPFPSDDPSGKDITFKRVLLNHCQEAFEGADNLRAEIRQMSGPEQEMERRDKERMVKLRTLGNIRLIGELLKQKMVPEKIVHHIVQELLGSDGKTCPAEENVEAICQFFNTIGKQLDESPKSRRVNDVYFSRLKELAANVELAPRLRFMVRDVLDLRANNWVPRREEVKAKTITEIHSEAEKNLGLRPGATAMIRNGRTGGMGATGPGGFPVARPGSGGMMPGMPGPKKMPGMPGLESDNWEVPRFRTMPRGDGTNPTQFGGRVQPMINKSPSLNSKFLPQGSGGMISGKTSALLQGSGAPPARPGFVSGVEPANQYTKPDAPAASVITSQKVLAPASKLNTADLRKKTISLLEEYFSVRILDEALQCVEELRAPTYHPEVVKEAIALALEKIPPCVEPVTKLLEFLLSKNVLTSSDIGTGCLLYGSLLDDIGIDLPKAPNNFGEVVGKLVLGKCLDFMVLKEVLKKVEDDMFRRSIFAAAMRSIQSSPSWQEVLAAQGAEIQACESLLP</sequence>
<evidence type="ECO:0000313" key="2">
    <source>
        <dbReference type="Proteomes" id="UP001164539"/>
    </source>
</evidence>
<evidence type="ECO:0000313" key="1">
    <source>
        <dbReference type="EMBL" id="KAJ4707762.1"/>
    </source>
</evidence>
<keyword evidence="1" id="KW-0396">Initiation factor</keyword>
<dbReference type="EMBL" id="CM051403">
    <property type="protein sequence ID" value="KAJ4707762.1"/>
    <property type="molecule type" value="Genomic_DNA"/>
</dbReference>
<reference evidence="1 2" key="1">
    <citation type="journal article" date="2023" name="Science">
        <title>Complex scaffold remodeling in plant triterpene biosynthesis.</title>
        <authorList>
            <person name="De La Pena R."/>
            <person name="Hodgson H."/>
            <person name="Liu J.C."/>
            <person name="Stephenson M.J."/>
            <person name="Martin A.C."/>
            <person name="Owen C."/>
            <person name="Harkess A."/>
            <person name="Leebens-Mack J."/>
            <person name="Jimenez L.E."/>
            <person name="Osbourn A."/>
            <person name="Sattely E.S."/>
        </authorList>
    </citation>
    <scope>NUCLEOTIDE SEQUENCE [LARGE SCALE GENOMIC DNA]</scope>
    <source>
        <strain evidence="2">cv. JPN11</strain>
        <tissue evidence="1">Leaf</tissue>
    </source>
</reference>
<dbReference type="Proteomes" id="UP001164539">
    <property type="component" value="Chromosome 10"/>
</dbReference>